<dbReference type="HOGENOM" id="CLU_037162_0_2_1"/>
<dbReference type="EC" id="3.6.1.22" evidence="4"/>
<dbReference type="EMBL" id="FN430373">
    <property type="protein sequence ID" value="CAZ86310.1"/>
    <property type="molecule type" value="Genomic_DNA"/>
</dbReference>
<evidence type="ECO:0000256" key="7">
    <source>
        <dbReference type="ARBA" id="ARBA00022842"/>
    </source>
</evidence>
<keyword evidence="5" id="KW-0479">Metal-binding</keyword>
<evidence type="ECO:0000256" key="1">
    <source>
        <dbReference type="ARBA" id="ARBA00001946"/>
    </source>
</evidence>
<evidence type="ECO:0000313" key="12">
    <source>
        <dbReference type="Proteomes" id="UP000006911"/>
    </source>
</evidence>
<dbReference type="InterPro" id="IPR000086">
    <property type="entry name" value="NUDIX_hydrolase_dom"/>
</dbReference>
<comment type="cofactor">
    <cofactor evidence="1">
        <name>Mg(2+)</name>
        <dbReference type="ChEBI" id="CHEBI:18420"/>
    </cofactor>
</comment>
<dbReference type="InterPro" id="IPR015797">
    <property type="entry name" value="NUDIX_hydrolase-like_dom_sf"/>
</dbReference>
<dbReference type="GO" id="GO:0035529">
    <property type="term" value="F:NADH pyrophosphatase activity"/>
    <property type="evidence" value="ECO:0007669"/>
    <property type="project" value="TreeGrafter"/>
</dbReference>
<sequence>MTQPYTATTESHKTSMLSRKFGQEIINYFSGSPLNRVSFLRSSTAFLRAALPRSKFLLMRDLEPLAASKTTLAWVGYETVRELVGNPFDTEEEEFLRGYDSRVEIPTLVFLGMNEEGTGGGGGGESFEFEGEGGKYVGGPCFALDVTEKGSLKEECEKVQEEAVKGAEGREFRKVRLDLSLVPSDAAILAQARSLLDWNNRNQFCSACGARTVSVHAGTKRICPPSDKAFQKDPEGPPFERPPCISRKGIHNIAFPRTDPTVIMAIINSTGDKVLLGRQRRWPKDFYSTLAGFCEPAESVEDAVRRETWEESGVRVGRVVIHSTQPWPYPANLMMGAIGEALPGGEEIVLKHDPELEDAQWVEVGRVRNALQESTGTPDVEVEGAIEGQLRLPPSTAIAHQLLLAVVNGFHLAKL</sequence>
<dbReference type="InterPro" id="IPR020084">
    <property type="entry name" value="NUDIX_hydrolase_CS"/>
</dbReference>
<evidence type="ECO:0000256" key="5">
    <source>
        <dbReference type="ARBA" id="ARBA00022723"/>
    </source>
</evidence>
<evidence type="ECO:0000256" key="6">
    <source>
        <dbReference type="ARBA" id="ARBA00022801"/>
    </source>
</evidence>
<dbReference type="Gene3D" id="3.90.79.20">
    <property type="match status" value="1"/>
</dbReference>
<dbReference type="GO" id="GO:0046872">
    <property type="term" value="F:metal ion binding"/>
    <property type="evidence" value="ECO:0007669"/>
    <property type="project" value="UniProtKB-KW"/>
</dbReference>
<dbReference type="InterPro" id="IPR015375">
    <property type="entry name" value="NADH_PPase-like_N"/>
</dbReference>
<dbReference type="eggNOG" id="KOG3084">
    <property type="taxonomic scope" value="Eukaryota"/>
</dbReference>
<evidence type="ECO:0000256" key="3">
    <source>
        <dbReference type="ARBA" id="ARBA00009595"/>
    </source>
</evidence>
<keyword evidence="12" id="KW-1185">Reference proteome</keyword>
<comment type="cofactor">
    <cofactor evidence="2">
        <name>Zn(2+)</name>
        <dbReference type="ChEBI" id="CHEBI:29105"/>
    </cofactor>
</comment>
<evidence type="ECO:0000256" key="9">
    <source>
        <dbReference type="ARBA" id="ARBA00023679"/>
    </source>
</evidence>
<dbReference type="STRING" id="656061.D5GP45"/>
<dbReference type="PROSITE" id="PS51462">
    <property type="entry name" value="NUDIX"/>
    <property type="match status" value="1"/>
</dbReference>
<keyword evidence="7" id="KW-0460">Magnesium</keyword>
<feature type="domain" description="Nudix hydrolase" evidence="10">
    <location>
        <begin position="256"/>
        <end position="384"/>
    </location>
</feature>
<dbReference type="SMR" id="D5GP45"/>
<evidence type="ECO:0000256" key="8">
    <source>
        <dbReference type="ARBA" id="ARBA00023027"/>
    </source>
</evidence>
<dbReference type="FunFam" id="3.90.79.10:FF:000042">
    <property type="entry name" value="Probable NADH pyrophosphatase"/>
    <property type="match status" value="1"/>
</dbReference>
<evidence type="ECO:0000313" key="11">
    <source>
        <dbReference type="EMBL" id="CAZ86310.1"/>
    </source>
</evidence>
<evidence type="ECO:0000256" key="2">
    <source>
        <dbReference type="ARBA" id="ARBA00001947"/>
    </source>
</evidence>
<accession>D5GP45</accession>
<dbReference type="Pfam" id="PF00293">
    <property type="entry name" value="NUDIX"/>
    <property type="match status" value="1"/>
</dbReference>
<dbReference type="Pfam" id="PF09297">
    <property type="entry name" value="Zn_ribbon_NUD"/>
    <property type="match status" value="1"/>
</dbReference>
<dbReference type="PANTHER" id="PTHR42904:SF6">
    <property type="entry name" value="NAD-CAPPED RNA HYDROLASE NUDT12"/>
    <property type="match status" value="1"/>
</dbReference>
<dbReference type="Gene3D" id="3.90.79.10">
    <property type="entry name" value="Nucleoside Triphosphate Pyrophosphohydrolase"/>
    <property type="match status" value="1"/>
</dbReference>
<dbReference type="Pfam" id="PF09296">
    <property type="entry name" value="NUDIX-like"/>
    <property type="match status" value="1"/>
</dbReference>
<protein>
    <recommendedName>
        <fullName evidence="4">NAD(+) diphosphatase</fullName>
        <ecNumber evidence="4">3.6.1.22</ecNumber>
    </recommendedName>
</protein>
<keyword evidence="6" id="KW-0378">Hydrolase</keyword>
<dbReference type="PANTHER" id="PTHR42904">
    <property type="entry name" value="NUDIX HYDROLASE, NUDC SUBFAMILY"/>
    <property type="match status" value="1"/>
</dbReference>
<dbReference type="OMA" id="CNTRTTL"/>
<evidence type="ECO:0000259" key="10">
    <source>
        <dbReference type="PROSITE" id="PS51462"/>
    </source>
</evidence>
<gene>
    <name evidence="11" type="ORF">GSTUM_00011698001</name>
</gene>
<name>D5GP45_TUBMM</name>
<evidence type="ECO:0000256" key="4">
    <source>
        <dbReference type="ARBA" id="ARBA00012381"/>
    </source>
</evidence>
<reference evidence="11 12" key="1">
    <citation type="journal article" date="2010" name="Nature">
        <title>Perigord black truffle genome uncovers evolutionary origins and mechanisms of symbiosis.</title>
        <authorList>
            <person name="Martin F."/>
            <person name="Kohler A."/>
            <person name="Murat C."/>
            <person name="Balestrini R."/>
            <person name="Coutinho P.M."/>
            <person name="Jaillon O."/>
            <person name="Montanini B."/>
            <person name="Morin E."/>
            <person name="Noel B."/>
            <person name="Percudani R."/>
            <person name="Porcel B."/>
            <person name="Rubini A."/>
            <person name="Amicucci A."/>
            <person name="Amselem J."/>
            <person name="Anthouard V."/>
            <person name="Arcioni S."/>
            <person name="Artiguenave F."/>
            <person name="Aury J.M."/>
            <person name="Ballario P."/>
            <person name="Bolchi A."/>
            <person name="Brenna A."/>
            <person name="Brun A."/>
            <person name="Buee M."/>
            <person name="Cantarel B."/>
            <person name="Chevalier G."/>
            <person name="Couloux A."/>
            <person name="Da Silva C."/>
            <person name="Denoeud F."/>
            <person name="Duplessis S."/>
            <person name="Ghignone S."/>
            <person name="Hilselberger B."/>
            <person name="Iotti M."/>
            <person name="Marcais B."/>
            <person name="Mello A."/>
            <person name="Miranda M."/>
            <person name="Pacioni G."/>
            <person name="Quesneville H."/>
            <person name="Riccioni C."/>
            <person name="Ruotolo R."/>
            <person name="Splivallo R."/>
            <person name="Stocchi V."/>
            <person name="Tisserant E."/>
            <person name="Viscomi A.R."/>
            <person name="Zambonelli A."/>
            <person name="Zampieri E."/>
            <person name="Henrissat B."/>
            <person name="Lebrun M.H."/>
            <person name="Paolocci F."/>
            <person name="Bonfante P."/>
            <person name="Ottonello S."/>
            <person name="Wincker P."/>
        </authorList>
    </citation>
    <scope>NUCLEOTIDE SEQUENCE [LARGE SCALE GENOMIC DNA]</scope>
    <source>
        <strain evidence="11 12">Mel28</strain>
    </source>
</reference>
<organism evidence="11 12">
    <name type="scientific">Tuber melanosporum (strain Mel28)</name>
    <name type="common">Perigord black truffle</name>
    <dbReference type="NCBI Taxonomy" id="656061"/>
    <lineage>
        <taxon>Eukaryota</taxon>
        <taxon>Fungi</taxon>
        <taxon>Dikarya</taxon>
        <taxon>Ascomycota</taxon>
        <taxon>Pezizomycotina</taxon>
        <taxon>Pezizomycetes</taxon>
        <taxon>Pezizales</taxon>
        <taxon>Tuberaceae</taxon>
        <taxon>Tuber</taxon>
    </lineage>
</organism>
<dbReference type="AlphaFoldDB" id="D5GP45"/>
<comment type="similarity">
    <text evidence="3">Belongs to the Nudix hydrolase family. NudC subfamily.</text>
</comment>
<dbReference type="GO" id="GO:0019677">
    <property type="term" value="P:NAD+ catabolic process"/>
    <property type="evidence" value="ECO:0007669"/>
    <property type="project" value="TreeGrafter"/>
</dbReference>
<dbReference type="InterPro" id="IPR015376">
    <property type="entry name" value="Znr_NADH_PPase"/>
</dbReference>
<keyword evidence="8" id="KW-0520">NAD</keyword>
<dbReference type="PROSITE" id="PS00893">
    <property type="entry name" value="NUDIX_BOX"/>
    <property type="match status" value="1"/>
</dbReference>
<dbReference type="GO" id="GO:0006742">
    <property type="term" value="P:NADP+ catabolic process"/>
    <property type="evidence" value="ECO:0007669"/>
    <property type="project" value="TreeGrafter"/>
</dbReference>
<dbReference type="InterPro" id="IPR050241">
    <property type="entry name" value="NAD-cap_RNA_hydrolase_NudC"/>
</dbReference>
<dbReference type="GeneID" id="9186550"/>
<dbReference type="KEGG" id="tml:GSTUM_00011698001"/>
<dbReference type="InParanoid" id="D5GP45"/>
<dbReference type="GO" id="GO:0005777">
    <property type="term" value="C:peroxisome"/>
    <property type="evidence" value="ECO:0007669"/>
    <property type="project" value="TreeGrafter"/>
</dbReference>
<dbReference type="InterPro" id="IPR049734">
    <property type="entry name" value="NudC-like_C"/>
</dbReference>
<dbReference type="CDD" id="cd03429">
    <property type="entry name" value="NUDIX_NADH_pyrophosphatase_Nudt13"/>
    <property type="match status" value="1"/>
</dbReference>
<dbReference type="Proteomes" id="UP000006911">
    <property type="component" value="Unassembled WGS sequence"/>
</dbReference>
<comment type="catalytic activity">
    <reaction evidence="9">
        <text>a 5'-end NAD(+)-phospho-ribonucleoside in mRNA + H2O = a 5'-end phospho-adenosine-phospho-ribonucleoside in mRNA + beta-nicotinamide D-ribonucleotide + 2 H(+)</text>
        <dbReference type="Rhea" id="RHEA:60876"/>
        <dbReference type="Rhea" id="RHEA-COMP:15698"/>
        <dbReference type="Rhea" id="RHEA-COMP:15719"/>
        <dbReference type="ChEBI" id="CHEBI:14649"/>
        <dbReference type="ChEBI" id="CHEBI:15377"/>
        <dbReference type="ChEBI" id="CHEBI:15378"/>
        <dbReference type="ChEBI" id="CHEBI:144029"/>
        <dbReference type="ChEBI" id="CHEBI:144051"/>
    </reaction>
    <physiologicalReaction direction="left-to-right" evidence="9">
        <dbReference type="Rhea" id="RHEA:60877"/>
    </physiologicalReaction>
</comment>
<dbReference type="RefSeq" id="XP_002842119.1">
    <property type="nucleotide sequence ID" value="XM_002842073.1"/>
</dbReference>
<proteinExistence type="inferred from homology"/>
<dbReference type="GO" id="GO:0005829">
    <property type="term" value="C:cytosol"/>
    <property type="evidence" value="ECO:0007669"/>
    <property type="project" value="TreeGrafter"/>
</dbReference>
<dbReference type="SUPFAM" id="SSF55811">
    <property type="entry name" value="Nudix"/>
    <property type="match status" value="1"/>
</dbReference>
<dbReference type="FunCoup" id="D5GP45">
    <property type="interactions" value="89"/>
</dbReference>